<dbReference type="PANTHER" id="PTHR33112:SF9">
    <property type="entry name" value="HETEROKARYON INCOMPATIBILITY DOMAIN-CONTAINING PROTEIN"/>
    <property type="match status" value="1"/>
</dbReference>
<feature type="domain" description="Heterokaryon incompatibility" evidence="1">
    <location>
        <begin position="218"/>
        <end position="367"/>
    </location>
</feature>
<dbReference type="OrthoDB" id="3486565at2759"/>
<sequence>MPICDVCLNLYWDLYPDTSSRSKDQTLGNEKNHTIGSSDSLVLSANLGCERCSILHQGIDAFRQYTASLLPPWEPWDLSGPCTVDIILRPGRSLHLGLTKSGHDWEEEQGKDSVTQPRLRYDIPLGREKYEIDIEYFTLADHPAPPWAAFRLGKQVPEILDKKMAIQAIQDWLSSCTDQHTCVSKQLPKLPTRVLDLAPLAAGKPIGGSKIIETQKKTLAMMKRGIPWSTLPRTFQDAIEISQELSIQYMWIDSLCIIQDDTADWERESSVMATIYANTYLNIAATCSKTSDDGCLKLRWMEAMVLDQVWSCPVKNVRIEGSHEGRPFEIFARLEQWRAHEDFLKNDNVSDIHIRSPLLARAWVFQELYLSARTIHFHSSEMIWECKECVRCECTELKNEMNRENALSRRRQLEIPFLSDPNQRLFFWLSIVNEYCQLNLTHESERLPALAGFASRFQDQIAEKYFGGMWRNDLVRMLLWCLTHPKAECIRSRPPSAPSWSWASIVEYENPDTRGDNSPQYILVQGSCTSFKQDVNAKILKVVCTASGINPFGQVSTGTIFIRGIVIHSILVRRRLLTHIGVNAVSTTINLNWDNSVSIDSLVSTYSVEYAHKFPEICVAADLIFEQEEDDAVVITRQSLLPDIRLGEKEGILDGDGVICLLLGTSEIPWSRGVKLPRIMASCLVLRHSINREGAFERIGIMMCDSDSIIFQHGASRVVELV</sequence>
<organism evidence="2 3">
    <name type="scientific">Cudoniella acicularis</name>
    <dbReference type="NCBI Taxonomy" id="354080"/>
    <lineage>
        <taxon>Eukaryota</taxon>
        <taxon>Fungi</taxon>
        <taxon>Dikarya</taxon>
        <taxon>Ascomycota</taxon>
        <taxon>Pezizomycotina</taxon>
        <taxon>Leotiomycetes</taxon>
        <taxon>Helotiales</taxon>
        <taxon>Tricladiaceae</taxon>
        <taxon>Cudoniella</taxon>
    </lineage>
</organism>
<dbReference type="PANTHER" id="PTHR33112">
    <property type="entry name" value="DOMAIN PROTEIN, PUTATIVE-RELATED"/>
    <property type="match status" value="1"/>
</dbReference>
<dbReference type="EMBL" id="JAAMPI010001112">
    <property type="protein sequence ID" value="KAF4626653.1"/>
    <property type="molecule type" value="Genomic_DNA"/>
</dbReference>
<comment type="caution">
    <text evidence="2">The sequence shown here is derived from an EMBL/GenBank/DDBJ whole genome shotgun (WGS) entry which is preliminary data.</text>
</comment>
<dbReference type="Proteomes" id="UP000566819">
    <property type="component" value="Unassembled WGS sequence"/>
</dbReference>
<name>A0A8H4VXT1_9HELO</name>
<evidence type="ECO:0000313" key="3">
    <source>
        <dbReference type="Proteomes" id="UP000566819"/>
    </source>
</evidence>
<evidence type="ECO:0000313" key="2">
    <source>
        <dbReference type="EMBL" id="KAF4626653.1"/>
    </source>
</evidence>
<evidence type="ECO:0000259" key="1">
    <source>
        <dbReference type="Pfam" id="PF06985"/>
    </source>
</evidence>
<accession>A0A8H4VXT1</accession>
<protein>
    <recommendedName>
        <fullName evidence="1">Heterokaryon incompatibility domain-containing protein</fullName>
    </recommendedName>
</protein>
<dbReference type="AlphaFoldDB" id="A0A8H4VXT1"/>
<proteinExistence type="predicted"/>
<dbReference type="Pfam" id="PF06985">
    <property type="entry name" value="HET"/>
    <property type="match status" value="1"/>
</dbReference>
<dbReference type="InterPro" id="IPR010730">
    <property type="entry name" value="HET"/>
</dbReference>
<reference evidence="2 3" key="1">
    <citation type="submission" date="2020-03" db="EMBL/GenBank/DDBJ databases">
        <title>Draft Genome Sequence of Cudoniella acicularis.</title>
        <authorList>
            <person name="Buettner E."/>
            <person name="Kellner H."/>
        </authorList>
    </citation>
    <scope>NUCLEOTIDE SEQUENCE [LARGE SCALE GENOMIC DNA]</scope>
    <source>
        <strain evidence="2 3">DSM 108380</strain>
    </source>
</reference>
<gene>
    <name evidence="2" type="ORF">G7Y89_g11505</name>
</gene>
<keyword evidence="3" id="KW-1185">Reference proteome</keyword>